<dbReference type="InterPro" id="IPR051531">
    <property type="entry name" value="N-acetyltransferase"/>
</dbReference>
<comment type="caution">
    <text evidence="2">The sequence shown here is derived from an EMBL/GenBank/DDBJ whole genome shotgun (WGS) entry which is preliminary data.</text>
</comment>
<accession>A0A1A7R7B4</accession>
<dbReference type="STRING" id="1443941.A9J31_10670"/>
<reference evidence="3" key="1">
    <citation type="submission" date="2016-06" db="EMBL/GenBank/DDBJ databases">
        <authorList>
            <person name="Radolfova-Krizova L."/>
            <person name="Nemec A."/>
        </authorList>
    </citation>
    <scope>NUCLEOTIDE SEQUENCE [LARGE SCALE GENOMIC DNA]</scope>
    <source>
        <strain evidence="3">ANC 4275</strain>
    </source>
</reference>
<organism evidence="2 3">
    <name type="scientific">Acinetobacter gandensis</name>
    <dbReference type="NCBI Taxonomy" id="1443941"/>
    <lineage>
        <taxon>Bacteria</taxon>
        <taxon>Pseudomonadati</taxon>
        <taxon>Pseudomonadota</taxon>
        <taxon>Gammaproteobacteria</taxon>
        <taxon>Moraxellales</taxon>
        <taxon>Moraxellaceae</taxon>
        <taxon>Acinetobacter</taxon>
    </lineage>
</organism>
<dbReference type="Pfam" id="PF13302">
    <property type="entry name" value="Acetyltransf_3"/>
    <property type="match status" value="1"/>
</dbReference>
<dbReference type="InterPro" id="IPR016181">
    <property type="entry name" value="Acyl_CoA_acyltransferase"/>
</dbReference>
<name>A0A1A7R7B4_9GAMM</name>
<keyword evidence="3" id="KW-1185">Reference proteome</keyword>
<dbReference type="InterPro" id="IPR000182">
    <property type="entry name" value="GNAT_dom"/>
</dbReference>
<dbReference type="EMBL" id="LZDS01000030">
    <property type="protein sequence ID" value="OBX27364.1"/>
    <property type="molecule type" value="Genomic_DNA"/>
</dbReference>
<proteinExistence type="predicted"/>
<dbReference type="Proteomes" id="UP000185753">
    <property type="component" value="Unassembled WGS sequence"/>
</dbReference>
<dbReference type="PROSITE" id="PS51186">
    <property type="entry name" value="GNAT"/>
    <property type="match status" value="1"/>
</dbReference>
<gene>
    <name evidence="2" type="ORF">A9J31_10670</name>
</gene>
<dbReference type="Gene3D" id="3.40.630.30">
    <property type="match status" value="1"/>
</dbReference>
<dbReference type="OrthoDB" id="9801656at2"/>
<dbReference type="SUPFAM" id="SSF55729">
    <property type="entry name" value="Acyl-CoA N-acyltransferases (Nat)"/>
    <property type="match status" value="1"/>
</dbReference>
<evidence type="ECO:0000313" key="2">
    <source>
        <dbReference type="EMBL" id="OBX27364.1"/>
    </source>
</evidence>
<evidence type="ECO:0000313" key="3">
    <source>
        <dbReference type="Proteomes" id="UP000185753"/>
    </source>
</evidence>
<sequence length="181" mass="21242">MPNRIETERLCLRKYQLGDEISLFDTYFSNIEATRYLQRLPHVTIQQTKNVLEKWADHCWSTHNPDFAWVISDKNTQLAMGLLYFFNQENHGEIHFGLGVNFHGCGYMTEALIGGIKYLKQNHVTNVISSFCAEEHLASQNVLIKAGFKLDKDKTHWAQFPMLDDQFHPCFTYRMELEDYE</sequence>
<dbReference type="GO" id="GO:0016747">
    <property type="term" value="F:acyltransferase activity, transferring groups other than amino-acyl groups"/>
    <property type="evidence" value="ECO:0007669"/>
    <property type="project" value="InterPro"/>
</dbReference>
<protein>
    <recommendedName>
        <fullName evidence="1">N-acetyltransferase domain-containing protein</fullName>
    </recommendedName>
</protein>
<feature type="domain" description="N-acetyltransferase" evidence="1">
    <location>
        <begin position="19"/>
        <end position="180"/>
    </location>
</feature>
<evidence type="ECO:0000259" key="1">
    <source>
        <dbReference type="PROSITE" id="PS51186"/>
    </source>
</evidence>
<dbReference type="AlphaFoldDB" id="A0A1A7R7B4"/>
<dbReference type="PANTHER" id="PTHR43792">
    <property type="entry name" value="GNAT FAMILY, PUTATIVE (AFU_ORTHOLOGUE AFUA_3G00765)-RELATED-RELATED"/>
    <property type="match status" value="1"/>
</dbReference>